<dbReference type="EMBL" id="MJBS01000133">
    <property type="protein sequence ID" value="OHE92935.1"/>
    <property type="molecule type" value="Genomic_DNA"/>
</dbReference>
<reference evidence="2 3" key="1">
    <citation type="submission" date="2016-09" db="EMBL/GenBank/DDBJ databases">
        <authorList>
            <person name="Capua I."/>
            <person name="De Benedictis P."/>
            <person name="Joannis T."/>
            <person name="Lombin L.H."/>
            <person name="Cattoli G."/>
        </authorList>
    </citation>
    <scope>NUCLEOTIDE SEQUENCE [LARGE SCALE GENOMIC DNA]</scope>
    <source>
        <strain evidence="2 3">IMI 309357</strain>
    </source>
</reference>
<feature type="region of interest" description="Disordered" evidence="1">
    <location>
        <begin position="1"/>
        <end position="32"/>
    </location>
</feature>
<evidence type="ECO:0000313" key="3">
    <source>
        <dbReference type="Proteomes" id="UP000176998"/>
    </source>
</evidence>
<dbReference type="GeneID" id="34564934"/>
<protein>
    <submittedName>
        <fullName evidence="2">Uncharacterized protein</fullName>
    </submittedName>
</protein>
<dbReference type="OrthoDB" id="5238893at2759"/>
<organism evidence="2 3">
    <name type="scientific">Colletotrichum orchidophilum</name>
    <dbReference type="NCBI Taxonomy" id="1209926"/>
    <lineage>
        <taxon>Eukaryota</taxon>
        <taxon>Fungi</taxon>
        <taxon>Dikarya</taxon>
        <taxon>Ascomycota</taxon>
        <taxon>Pezizomycotina</taxon>
        <taxon>Sordariomycetes</taxon>
        <taxon>Hypocreomycetidae</taxon>
        <taxon>Glomerellales</taxon>
        <taxon>Glomerellaceae</taxon>
        <taxon>Colletotrichum</taxon>
    </lineage>
</organism>
<accession>A0A1G4AV03</accession>
<evidence type="ECO:0000256" key="1">
    <source>
        <dbReference type="SAM" id="MobiDB-lite"/>
    </source>
</evidence>
<evidence type="ECO:0000313" key="2">
    <source>
        <dbReference type="EMBL" id="OHE92935.1"/>
    </source>
</evidence>
<name>A0A1G4AV03_9PEZI</name>
<dbReference type="AlphaFoldDB" id="A0A1G4AV03"/>
<proteinExistence type="predicted"/>
<keyword evidence="3" id="KW-1185">Reference proteome</keyword>
<dbReference type="Proteomes" id="UP000176998">
    <property type="component" value="Unassembled WGS sequence"/>
</dbReference>
<gene>
    <name evidence="2" type="ORF">CORC01_11802</name>
</gene>
<dbReference type="RefSeq" id="XP_022470103.1">
    <property type="nucleotide sequence ID" value="XM_022623424.1"/>
</dbReference>
<dbReference type="STRING" id="1209926.A0A1G4AV03"/>
<comment type="caution">
    <text evidence="2">The sequence shown here is derived from an EMBL/GenBank/DDBJ whole genome shotgun (WGS) entry which is preliminary data.</text>
</comment>
<sequence>MGKSSPLVGVTIDEGTAPPRRPSSGHVEPVSDCSSPIFGSSGFIDAVTAFMESDESALIGRQATGNQDQPVVDPDVLSRRGWLVLGERLEQAHLPFAALRRVPVSAIDAGGVGVELPVPTAPRAMLLEGSSNLAIPASPLEQVFENTAVKLYPRLALFEALAQFKSRQERRNPSGDDIVEARRNFLDSFAYLCDVQKGGATVTAAGLQKLTHGNFLWLAANEGVRNDIKTYAEAILFHLKLSEPPPSMTHAKVIDYCYDMRGDEVGEIKKRSKDAKDDFGKLAHYIGRLGATRSAAQYVVKGRMKVPALSQISFIRIVDAPVIRKVTLDQGDLSPYEINE</sequence>